<dbReference type="EMBL" id="JAHUTI010032368">
    <property type="protein sequence ID" value="MED6243022.1"/>
    <property type="molecule type" value="Genomic_DNA"/>
</dbReference>
<feature type="region of interest" description="Disordered" evidence="1">
    <location>
        <begin position="1"/>
        <end position="46"/>
    </location>
</feature>
<name>A0ABU7AXS1_9TELE</name>
<feature type="region of interest" description="Disordered" evidence="1">
    <location>
        <begin position="78"/>
        <end position="100"/>
    </location>
</feature>
<protein>
    <submittedName>
        <fullName evidence="2">Uncharacterized protein</fullName>
    </submittedName>
</protein>
<evidence type="ECO:0000313" key="3">
    <source>
        <dbReference type="Proteomes" id="UP001345963"/>
    </source>
</evidence>
<reference evidence="2 3" key="1">
    <citation type="submission" date="2021-07" db="EMBL/GenBank/DDBJ databases">
        <authorList>
            <person name="Palmer J.M."/>
        </authorList>
    </citation>
    <scope>NUCLEOTIDE SEQUENCE [LARGE SCALE GENOMIC DNA]</scope>
    <source>
        <strain evidence="2 3">AT_MEX2019</strain>
        <tissue evidence="2">Muscle</tissue>
    </source>
</reference>
<comment type="caution">
    <text evidence="2">The sequence shown here is derived from an EMBL/GenBank/DDBJ whole genome shotgun (WGS) entry which is preliminary data.</text>
</comment>
<dbReference type="Proteomes" id="UP001345963">
    <property type="component" value="Unassembled WGS sequence"/>
</dbReference>
<evidence type="ECO:0000313" key="2">
    <source>
        <dbReference type="EMBL" id="MED6243022.1"/>
    </source>
</evidence>
<keyword evidence="3" id="KW-1185">Reference proteome</keyword>
<feature type="compositionally biased region" description="Basic and acidic residues" evidence="1">
    <location>
        <begin position="1"/>
        <end position="14"/>
    </location>
</feature>
<gene>
    <name evidence="2" type="ORF">ATANTOWER_013657</name>
</gene>
<proteinExistence type="predicted"/>
<sequence length="100" mass="11168">MPKEWLHRTDRTEVGQRTNHGRKESPEGEHEGVKRSEGGKHSGPVCGARKLWYKGNRSTPLNLGGGLRNSVAPIHQVPTDRAPCFNPPDHTESWSRAIHT</sequence>
<feature type="compositionally biased region" description="Basic and acidic residues" evidence="1">
    <location>
        <begin position="21"/>
        <end position="40"/>
    </location>
</feature>
<accession>A0ABU7AXS1</accession>
<organism evidence="2 3">
    <name type="scientific">Ataeniobius toweri</name>
    <dbReference type="NCBI Taxonomy" id="208326"/>
    <lineage>
        <taxon>Eukaryota</taxon>
        <taxon>Metazoa</taxon>
        <taxon>Chordata</taxon>
        <taxon>Craniata</taxon>
        <taxon>Vertebrata</taxon>
        <taxon>Euteleostomi</taxon>
        <taxon>Actinopterygii</taxon>
        <taxon>Neopterygii</taxon>
        <taxon>Teleostei</taxon>
        <taxon>Neoteleostei</taxon>
        <taxon>Acanthomorphata</taxon>
        <taxon>Ovalentaria</taxon>
        <taxon>Atherinomorphae</taxon>
        <taxon>Cyprinodontiformes</taxon>
        <taxon>Goodeidae</taxon>
        <taxon>Ataeniobius</taxon>
    </lineage>
</organism>
<evidence type="ECO:0000256" key="1">
    <source>
        <dbReference type="SAM" id="MobiDB-lite"/>
    </source>
</evidence>